<gene>
    <name evidence="2" type="ORF">SAMN04487992_105183</name>
</gene>
<feature type="domain" description="Putative beta-lactamase-inhibitor-like PepSY-like" evidence="1">
    <location>
        <begin position="55"/>
        <end position="141"/>
    </location>
</feature>
<dbReference type="RefSeq" id="WP_074538324.1">
    <property type="nucleotide sequence ID" value="NZ_FNBD01000005.1"/>
</dbReference>
<dbReference type="SUPFAM" id="SSF160574">
    <property type="entry name" value="BT0923-like"/>
    <property type="match status" value="1"/>
</dbReference>
<protein>
    <submittedName>
        <fullName evidence="2">Putative beta-lactamase-inhibitor-like, PepSY-like</fullName>
    </submittedName>
</protein>
<reference evidence="3" key="1">
    <citation type="submission" date="2016-10" db="EMBL/GenBank/DDBJ databases">
        <authorList>
            <person name="Varghese N."/>
            <person name="Submissions S."/>
        </authorList>
    </citation>
    <scope>NUCLEOTIDE SEQUENCE [LARGE SCALE GENOMIC DNA]</scope>
    <source>
        <strain evidence="3">DSM 24729</strain>
    </source>
</reference>
<evidence type="ECO:0000259" key="1">
    <source>
        <dbReference type="Pfam" id="PF11396"/>
    </source>
</evidence>
<organism evidence="2 3">
    <name type="scientific">Cellulophaga baltica</name>
    <dbReference type="NCBI Taxonomy" id="76594"/>
    <lineage>
        <taxon>Bacteria</taxon>
        <taxon>Pseudomonadati</taxon>
        <taxon>Bacteroidota</taxon>
        <taxon>Flavobacteriia</taxon>
        <taxon>Flavobacteriales</taxon>
        <taxon>Flavobacteriaceae</taxon>
        <taxon>Cellulophaga</taxon>
    </lineage>
</organism>
<dbReference type="eggNOG" id="ENOG5032CBB">
    <property type="taxonomic scope" value="Bacteria"/>
</dbReference>
<dbReference type="Proteomes" id="UP000182114">
    <property type="component" value="Unassembled WGS sequence"/>
</dbReference>
<evidence type="ECO:0000313" key="3">
    <source>
        <dbReference type="Proteomes" id="UP000182114"/>
    </source>
</evidence>
<evidence type="ECO:0000313" key="2">
    <source>
        <dbReference type="EMBL" id="SDE93817.1"/>
    </source>
</evidence>
<dbReference type="Gene3D" id="3.10.450.360">
    <property type="match status" value="1"/>
</dbReference>
<dbReference type="InterPro" id="IPR021533">
    <property type="entry name" value="PepSY-like"/>
</dbReference>
<name>A0A1G7H093_9FLAO</name>
<keyword evidence="3" id="KW-1185">Reference proteome</keyword>
<dbReference type="EMBL" id="FNBD01000005">
    <property type="protein sequence ID" value="SDE93817.1"/>
    <property type="molecule type" value="Genomic_DNA"/>
</dbReference>
<accession>A0A1G7H093</accession>
<sequence length="142" mass="16656">MRSCLLFLTLFVSVTYMSCQYQDDAVPKAVKENFKAKYPKENDPDWVTDKNDNFEASFKKDGVHYRADFSPNGDWIETENNIDKKDLPKVIQDIIDTKYEAYKIVEIEEVTHYQKGFFYDVEITKDGEKQDVEFLKNGTIIN</sequence>
<dbReference type="AlphaFoldDB" id="A0A1G7H093"/>
<proteinExistence type="predicted"/>
<dbReference type="Pfam" id="PF11396">
    <property type="entry name" value="PepSY_like"/>
    <property type="match status" value="1"/>
</dbReference>